<sequence>MWKFKEIFHMLIKINEESIIKEVAARFRTERLRLGLSQYDVALLCSVTSRSVISWENGVKMPAHHLAELARHGFDVKFVLTAIKTEDGTHPNANVAFPPYKTAKIVELFDALNENQQMELLAAAEEKLRINELTKRVNQLQELLSEKVPKP</sequence>
<comment type="caution">
    <text evidence="2">The sequence shown here is derived from an EMBL/GenBank/DDBJ whole genome shotgun (WGS) entry which is preliminary data.</text>
</comment>
<dbReference type="AlphaFoldDB" id="A0A2S5CRV8"/>
<organism evidence="2 3">
    <name type="scientific">Methylovulum psychrotolerans</name>
    <dbReference type="NCBI Taxonomy" id="1704499"/>
    <lineage>
        <taxon>Bacteria</taxon>
        <taxon>Pseudomonadati</taxon>
        <taxon>Pseudomonadota</taxon>
        <taxon>Gammaproteobacteria</taxon>
        <taxon>Methylococcales</taxon>
        <taxon>Methylococcaceae</taxon>
        <taxon>Methylovulum</taxon>
    </lineage>
</organism>
<name>A0A2S5CRV8_9GAMM</name>
<gene>
    <name evidence="2" type="ORF">AADEFJLK_00587</name>
</gene>
<dbReference type="Gene3D" id="1.10.260.40">
    <property type="entry name" value="lambda repressor-like DNA-binding domains"/>
    <property type="match status" value="1"/>
</dbReference>
<reference evidence="2 3" key="1">
    <citation type="submission" date="2017-11" db="EMBL/GenBank/DDBJ databases">
        <title>Draft Genome Sequence of Methylobacter psychrotolerans Sph1T, an Obligate Methanotroph from Low-Temperature Environments.</title>
        <authorList>
            <person name="Oshkin I.Y."/>
            <person name="Miroshnikov K."/>
            <person name="Belova S.E."/>
            <person name="Korzhenkov A."/>
            <person name="Toshchakov S.V."/>
            <person name="Dedysh S.N."/>
        </authorList>
    </citation>
    <scope>NUCLEOTIDE SEQUENCE [LARGE SCALE GENOMIC DNA]</scope>
    <source>
        <strain evidence="2 3">Sph1</strain>
    </source>
</reference>
<dbReference type="InterPro" id="IPR010982">
    <property type="entry name" value="Lambda_DNA-bd_dom_sf"/>
</dbReference>
<dbReference type="SUPFAM" id="SSF47413">
    <property type="entry name" value="lambda repressor-like DNA-binding domains"/>
    <property type="match status" value="1"/>
</dbReference>
<evidence type="ECO:0000313" key="3">
    <source>
        <dbReference type="Proteomes" id="UP000237423"/>
    </source>
</evidence>
<protein>
    <submittedName>
        <fullName evidence="2">XRE family transcriptional regulator</fullName>
    </submittedName>
</protein>
<dbReference type="SMART" id="SM00530">
    <property type="entry name" value="HTH_XRE"/>
    <property type="match status" value="1"/>
</dbReference>
<evidence type="ECO:0000259" key="1">
    <source>
        <dbReference type="SMART" id="SM00530"/>
    </source>
</evidence>
<proteinExistence type="predicted"/>
<feature type="domain" description="HTH cro/C1-type" evidence="1">
    <location>
        <begin position="26"/>
        <end position="81"/>
    </location>
</feature>
<dbReference type="InterPro" id="IPR001387">
    <property type="entry name" value="Cro/C1-type_HTH"/>
</dbReference>
<dbReference type="GO" id="GO:0003677">
    <property type="term" value="F:DNA binding"/>
    <property type="evidence" value="ECO:0007669"/>
    <property type="project" value="InterPro"/>
</dbReference>
<accession>A0A2S5CRV8</accession>
<dbReference type="Proteomes" id="UP000237423">
    <property type="component" value="Unassembled WGS sequence"/>
</dbReference>
<evidence type="ECO:0000313" key="2">
    <source>
        <dbReference type="EMBL" id="POZ53559.1"/>
    </source>
</evidence>
<dbReference type="EMBL" id="PGFZ01000001">
    <property type="protein sequence ID" value="POZ53559.1"/>
    <property type="molecule type" value="Genomic_DNA"/>
</dbReference>
<dbReference type="CDD" id="cd00093">
    <property type="entry name" value="HTH_XRE"/>
    <property type="match status" value="1"/>
</dbReference>